<dbReference type="PROSITE" id="PS00107">
    <property type="entry name" value="PROTEIN_KINASE_ATP"/>
    <property type="match status" value="1"/>
</dbReference>
<keyword evidence="2 5" id="KW-0547">Nucleotide-binding</keyword>
<dbReference type="Pfam" id="PF00069">
    <property type="entry name" value="Pkinase"/>
    <property type="match status" value="1"/>
</dbReference>
<dbReference type="PROSITE" id="PS00108">
    <property type="entry name" value="PROTEIN_KINASE_ST"/>
    <property type="match status" value="1"/>
</dbReference>
<dbReference type="CDD" id="cd06606">
    <property type="entry name" value="STKc_MAPKKK"/>
    <property type="match status" value="1"/>
</dbReference>
<evidence type="ECO:0000256" key="5">
    <source>
        <dbReference type="PROSITE-ProRule" id="PRU10141"/>
    </source>
</evidence>
<dbReference type="GO" id="GO:0007165">
    <property type="term" value="P:signal transduction"/>
    <property type="evidence" value="ECO:0007669"/>
    <property type="project" value="TreeGrafter"/>
</dbReference>
<dbReference type="AlphaFoldDB" id="A0A6A2W8V4"/>
<protein>
    <submittedName>
        <fullName evidence="8">Myb-like protein A-like</fullName>
    </submittedName>
</protein>
<dbReference type="SUPFAM" id="SSF56112">
    <property type="entry name" value="Protein kinase-like (PK-like)"/>
    <property type="match status" value="1"/>
</dbReference>
<evidence type="ECO:0000256" key="2">
    <source>
        <dbReference type="ARBA" id="ARBA00022741"/>
    </source>
</evidence>
<proteinExistence type="inferred from homology"/>
<dbReference type="GO" id="GO:0005524">
    <property type="term" value="F:ATP binding"/>
    <property type="evidence" value="ECO:0007669"/>
    <property type="project" value="UniProtKB-UniRule"/>
</dbReference>
<dbReference type="InterPro" id="IPR017441">
    <property type="entry name" value="Protein_kinase_ATP_BS"/>
</dbReference>
<comment type="caution">
    <text evidence="8">The sequence shown here is derived from an EMBL/GenBank/DDBJ whole genome shotgun (WGS) entry which is preliminary data.</text>
</comment>
<dbReference type="PANTHER" id="PTHR48011:SF76">
    <property type="entry name" value="MITOGEN-ACTIVATED PROTEIN KINASE KINASE KINASE 15"/>
    <property type="match status" value="1"/>
</dbReference>
<evidence type="ECO:0000259" key="7">
    <source>
        <dbReference type="PROSITE" id="PS50011"/>
    </source>
</evidence>
<dbReference type="EMBL" id="VEPZ02001788">
    <property type="protein sequence ID" value="KAE8654223.1"/>
    <property type="molecule type" value="Genomic_DNA"/>
</dbReference>
<evidence type="ECO:0000256" key="4">
    <source>
        <dbReference type="ARBA" id="ARBA00022840"/>
    </source>
</evidence>
<keyword evidence="4 5" id="KW-0067">ATP-binding</keyword>
<gene>
    <name evidence="8" type="ORF">F3Y22_tig00117056pilonHSYRG01154</name>
</gene>
<evidence type="ECO:0000256" key="3">
    <source>
        <dbReference type="ARBA" id="ARBA00022777"/>
    </source>
</evidence>
<dbReference type="InterPro" id="IPR052751">
    <property type="entry name" value="Plant_MAPKKK"/>
</dbReference>
<feature type="binding site" evidence="5">
    <location>
        <position position="32"/>
    </location>
    <ligand>
        <name>ATP</name>
        <dbReference type="ChEBI" id="CHEBI:30616"/>
    </ligand>
</feature>
<keyword evidence="6" id="KW-0723">Serine/threonine-protein kinase</keyword>
<dbReference type="SMART" id="SM00220">
    <property type="entry name" value="S_TKc"/>
    <property type="match status" value="1"/>
</dbReference>
<keyword evidence="1" id="KW-0808">Transferase</keyword>
<reference evidence="8" key="1">
    <citation type="submission" date="2019-09" db="EMBL/GenBank/DDBJ databases">
        <title>Draft genome information of white flower Hibiscus syriacus.</title>
        <authorList>
            <person name="Kim Y.-M."/>
        </authorList>
    </citation>
    <scope>NUCLEOTIDE SEQUENCE [LARGE SCALE GENOMIC DNA]</scope>
    <source>
        <strain evidence="8">YM2019G1</strain>
    </source>
</reference>
<evidence type="ECO:0000313" key="9">
    <source>
        <dbReference type="Proteomes" id="UP000436088"/>
    </source>
</evidence>
<dbReference type="PROSITE" id="PS50011">
    <property type="entry name" value="PROTEIN_KINASE_DOM"/>
    <property type="match status" value="1"/>
</dbReference>
<evidence type="ECO:0000313" key="8">
    <source>
        <dbReference type="EMBL" id="KAE8654223.1"/>
    </source>
</evidence>
<name>A0A6A2W8V4_HIBSY</name>
<accession>A0A6A2W8V4</accession>
<comment type="similarity">
    <text evidence="6">Belongs to the protein kinase superfamily.</text>
</comment>
<dbReference type="GO" id="GO:0004674">
    <property type="term" value="F:protein serine/threonine kinase activity"/>
    <property type="evidence" value="ECO:0007669"/>
    <property type="project" value="UniProtKB-KW"/>
</dbReference>
<dbReference type="InterPro" id="IPR000719">
    <property type="entry name" value="Prot_kinase_dom"/>
</dbReference>
<dbReference type="Proteomes" id="UP000436088">
    <property type="component" value="Unassembled WGS sequence"/>
</dbReference>
<feature type="domain" description="Protein kinase" evidence="7">
    <location>
        <begin position="3"/>
        <end position="261"/>
    </location>
</feature>
<sequence length="488" mass="54540">MEWIRGPAIGRGATATVSLATAIPSGELFAVKSTDLCHSTFLQRENSVLSKLSCPHIVKYLGYDVTNEANDKAMYNLCMEYVAGGTLSDEIRRVGGELGEEKVRLYTLQILQGLSYLHVNGVAHCDIKSQNILIGKEGAKIADLGCAKLMRKDGENGGFNMSAISGTPAFMAPEVARGEEQGFEADIWALGCTIIEMSTGNSPWPELNDPVSALYKIGFSGDIPEIPRWLSEEGKDFLGKCLKRDLKERWTAEELLQHPLLEESTMDSPNSVLDQGLWDSLNVMENQKNLIPREISMNSPADRIKKLLQSTLPPASNWTLCEEDWITVRRSGIEQHNELQFPTMSSMDSFEELETESLIFDEDFFLDNSTENTMEFTTTLVRQRPAAGTMTPVPVTNLCEQRRLKGLGRSDKIKEVNFGFSASLEKMYDSGGEWVFGGDWKGKYSQSLDVKYRNMPLSMQQYSMTKSSRVVLLEKRPSIKSSSQKVFR</sequence>
<evidence type="ECO:0000256" key="6">
    <source>
        <dbReference type="RuleBase" id="RU000304"/>
    </source>
</evidence>
<dbReference type="PANTHER" id="PTHR48011">
    <property type="entry name" value="CCR4-NOT TRANSCRIPTIONAL COMPLEX SUBUNIT CAF120-RELATED"/>
    <property type="match status" value="1"/>
</dbReference>
<dbReference type="Gene3D" id="1.10.510.10">
    <property type="entry name" value="Transferase(Phosphotransferase) domain 1"/>
    <property type="match status" value="1"/>
</dbReference>
<dbReference type="InterPro" id="IPR011009">
    <property type="entry name" value="Kinase-like_dom_sf"/>
</dbReference>
<keyword evidence="3" id="KW-0418">Kinase</keyword>
<keyword evidence="9" id="KW-1185">Reference proteome</keyword>
<organism evidence="8 9">
    <name type="scientific">Hibiscus syriacus</name>
    <name type="common">Rose of Sharon</name>
    <dbReference type="NCBI Taxonomy" id="106335"/>
    <lineage>
        <taxon>Eukaryota</taxon>
        <taxon>Viridiplantae</taxon>
        <taxon>Streptophyta</taxon>
        <taxon>Embryophyta</taxon>
        <taxon>Tracheophyta</taxon>
        <taxon>Spermatophyta</taxon>
        <taxon>Magnoliopsida</taxon>
        <taxon>eudicotyledons</taxon>
        <taxon>Gunneridae</taxon>
        <taxon>Pentapetalae</taxon>
        <taxon>rosids</taxon>
        <taxon>malvids</taxon>
        <taxon>Malvales</taxon>
        <taxon>Malvaceae</taxon>
        <taxon>Malvoideae</taxon>
        <taxon>Hibiscus</taxon>
    </lineage>
</organism>
<evidence type="ECO:0000256" key="1">
    <source>
        <dbReference type="ARBA" id="ARBA00022679"/>
    </source>
</evidence>
<dbReference type="InterPro" id="IPR008271">
    <property type="entry name" value="Ser/Thr_kinase_AS"/>
</dbReference>